<keyword evidence="2" id="KW-0378">Hydrolase</keyword>
<dbReference type="Pfam" id="PF00149">
    <property type="entry name" value="Metallophos"/>
    <property type="match status" value="1"/>
</dbReference>
<dbReference type="InterPro" id="IPR029052">
    <property type="entry name" value="Metallo-depent_PP-like"/>
</dbReference>
<reference evidence="6 7" key="1">
    <citation type="submission" date="2023-03" db="EMBL/GenBank/DDBJ databases">
        <title>Strain FZY0004 represents a novel species in the genus Thalassospira isolated from seawater.</title>
        <authorList>
            <person name="Fu Z.-Y."/>
        </authorList>
    </citation>
    <scope>NUCLEOTIDE SEQUENCE [LARGE SCALE GENOMIC DNA]</scope>
    <source>
        <strain evidence="6 7">FZY0004</strain>
    </source>
</reference>
<name>A0ABT6GAC3_9PROT</name>
<feature type="domain" description="Calcineurin-like phosphoesterase" evidence="5">
    <location>
        <begin position="1"/>
        <end position="197"/>
    </location>
</feature>
<dbReference type="InterPro" id="IPR042283">
    <property type="entry name" value="GpdQ_catalytic"/>
</dbReference>
<dbReference type="Gene3D" id="3.60.21.40">
    <property type="entry name" value="GpdQ, catalytic alpha/beta sandwich domain"/>
    <property type="match status" value="1"/>
</dbReference>
<dbReference type="InterPro" id="IPR026575">
    <property type="entry name" value="GpdQ/CpdA-like"/>
</dbReference>
<dbReference type="CDD" id="cd07402">
    <property type="entry name" value="MPP_GpdQ"/>
    <property type="match status" value="1"/>
</dbReference>
<dbReference type="PANTHER" id="PTHR42988">
    <property type="entry name" value="PHOSPHOHYDROLASE"/>
    <property type="match status" value="1"/>
</dbReference>
<evidence type="ECO:0000259" key="5">
    <source>
        <dbReference type="Pfam" id="PF00149"/>
    </source>
</evidence>
<protein>
    <submittedName>
        <fullName evidence="6">Phosphodiesterase</fullName>
    </submittedName>
</protein>
<comment type="caution">
    <text evidence="6">The sequence shown here is derived from an EMBL/GenBank/DDBJ whole genome shotgun (WGS) entry which is preliminary data.</text>
</comment>
<dbReference type="EMBL" id="JARSBO010000004">
    <property type="protein sequence ID" value="MDG4719020.1"/>
    <property type="molecule type" value="Genomic_DNA"/>
</dbReference>
<dbReference type="RefSeq" id="WP_181846379.1">
    <property type="nucleotide sequence ID" value="NZ_JARSBO010000004.1"/>
</dbReference>
<dbReference type="Proteomes" id="UP001529180">
    <property type="component" value="Unassembled WGS sequence"/>
</dbReference>
<keyword evidence="7" id="KW-1185">Reference proteome</keyword>
<evidence type="ECO:0000256" key="4">
    <source>
        <dbReference type="ARBA" id="ARBA00025742"/>
    </source>
</evidence>
<evidence type="ECO:0000313" key="6">
    <source>
        <dbReference type="EMBL" id="MDG4719020.1"/>
    </source>
</evidence>
<accession>A0ABT6GAC3</accession>
<comment type="similarity">
    <text evidence="4">Belongs to the cyclic nucleotide phosphodiesterase class-III family.</text>
</comment>
<keyword evidence="1" id="KW-0479">Metal-binding</keyword>
<evidence type="ECO:0000256" key="1">
    <source>
        <dbReference type="ARBA" id="ARBA00022723"/>
    </source>
</evidence>
<evidence type="ECO:0000256" key="2">
    <source>
        <dbReference type="ARBA" id="ARBA00022801"/>
    </source>
</evidence>
<dbReference type="InterPro" id="IPR042281">
    <property type="entry name" value="GpdQ_beta-strand"/>
</dbReference>
<proteinExistence type="inferred from homology"/>
<sequence length="259" mass="28412">MLIAQITDTHFLTNNQKLAGKFDTGSAFEHLIESLAKLTVKPDLILYTGDLGEDATHEEYAHIARELRALNIPVRAVPGNHDKRAPMIDELPDMVSVTKDGHLCCVDTSFDLAIIGLDTIVEGKPHGALCAKRLAWLKQTLTDLKGIPALIFMHHPPITTGLRAMDDIGLLEGGAEFKAMIEEHGKIEAILCGHLHRSIQGTFAGVPVRVSPSASHQIECDLRVDQPYKLVAEPAQYMLHIWNPENGVTSHTVPVKHPV</sequence>
<dbReference type="PANTHER" id="PTHR42988:SF2">
    <property type="entry name" value="CYCLIC NUCLEOTIDE PHOSPHODIESTERASE CBUA0032-RELATED"/>
    <property type="match status" value="1"/>
</dbReference>
<gene>
    <name evidence="6" type="ORF">P7680_08415</name>
</gene>
<keyword evidence="3" id="KW-0408">Iron</keyword>
<dbReference type="SUPFAM" id="SSF56300">
    <property type="entry name" value="Metallo-dependent phosphatases"/>
    <property type="match status" value="1"/>
</dbReference>
<evidence type="ECO:0000313" key="7">
    <source>
        <dbReference type="Proteomes" id="UP001529180"/>
    </source>
</evidence>
<dbReference type="InterPro" id="IPR004843">
    <property type="entry name" value="Calcineurin-like_PHP"/>
</dbReference>
<dbReference type="Gene3D" id="3.30.750.180">
    <property type="entry name" value="GpdQ, beta-strand dimerisation domain"/>
    <property type="match status" value="1"/>
</dbReference>
<organism evidence="6 7">
    <name type="scientific">Thalassospira aquimaris</name>
    <dbReference type="NCBI Taxonomy" id="3037796"/>
    <lineage>
        <taxon>Bacteria</taxon>
        <taxon>Pseudomonadati</taxon>
        <taxon>Pseudomonadota</taxon>
        <taxon>Alphaproteobacteria</taxon>
        <taxon>Rhodospirillales</taxon>
        <taxon>Thalassospiraceae</taxon>
        <taxon>Thalassospira</taxon>
    </lineage>
</organism>
<dbReference type="InterPro" id="IPR050884">
    <property type="entry name" value="CNP_phosphodiesterase-III"/>
</dbReference>
<evidence type="ECO:0000256" key="3">
    <source>
        <dbReference type="ARBA" id="ARBA00023004"/>
    </source>
</evidence>